<accession>A0ACC2TWH9</accession>
<organism evidence="1 2">
    <name type="scientific">Entomophthora muscae</name>
    <dbReference type="NCBI Taxonomy" id="34485"/>
    <lineage>
        <taxon>Eukaryota</taxon>
        <taxon>Fungi</taxon>
        <taxon>Fungi incertae sedis</taxon>
        <taxon>Zoopagomycota</taxon>
        <taxon>Entomophthoromycotina</taxon>
        <taxon>Entomophthoromycetes</taxon>
        <taxon>Entomophthorales</taxon>
        <taxon>Entomophthoraceae</taxon>
        <taxon>Entomophthora</taxon>
    </lineage>
</organism>
<dbReference type="EMBL" id="QTSX02002136">
    <property type="protein sequence ID" value="KAJ9078826.1"/>
    <property type="molecule type" value="Genomic_DNA"/>
</dbReference>
<name>A0ACC2TWH9_9FUNG</name>
<evidence type="ECO:0000313" key="1">
    <source>
        <dbReference type="EMBL" id="KAJ9078826.1"/>
    </source>
</evidence>
<dbReference type="Proteomes" id="UP001165960">
    <property type="component" value="Unassembled WGS sequence"/>
</dbReference>
<gene>
    <name evidence="1" type="ORF">DSO57_1002884</name>
</gene>
<comment type="caution">
    <text evidence="1">The sequence shown here is derived from an EMBL/GenBank/DDBJ whole genome shotgun (WGS) entry which is preliminary data.</text>
</comment>
<protein>
    <submittedName>
        <fullName evidence="1">Uncharacterized protein</fullName>
    </submittedName>
</protein>
<reference evidence="1" key="1">
    <citation type="submission" date="2022-04" db="EMBL/GenBank/DDBJ databases">
        <title>Genome of the entomopathogenic fungus Entomophthora muscae.</title>
        <authorList>
            <person name="Elya C."/>
            <person name="Lovett B.R."/>
            <person name="Lee E."/>
            <person name="Macias A.M."/>
            <person name="Hajek A.E."/>
            <person name="De Bivort B.L."/>
            <person name="Kasson M.T."/>
            <person name="De Fine Licht H.H."/>
            <person name="Stajich J.E."/>
        </authorList>
    </citation>
    <scope>NUCLEOTIDE SEQUENCE</scope>
    <source>
        <strain evidence="1">Berkeley</strain>
    </source>
</reference>
<keyword evidence="2" id="KW-1185">Reference proteome</keyword>
<sequence length="96" mass="10409">MASGLPRVPLAGAEGGSRCQTGSALSGSNGAAHRSVQASSHLMEQLFKPMIMRCVVEQYNPSHSTRVLKEPPTRYGADPQNWQAYADYTPEVTDRC</sequence>
<evidence type="ECO:0000313" key="2">
    <source>
        <dbReference type="Proteomes" id="UP001165960"/>
    </source>
</evidence>
<proteinExistence type="predicted"/>